<evidence type="ECO:0000256" key="1">
    <source>
        <dbReference type="SAM" id="SignalP"/>
    </source>
</evidence>
<dbReference type="InterPro" id="IPR006311">
    <property type="entry name" value="TAT_signal"/>
</dbReference>
<dbReference type="Proteomes" id="UP001058533">
    <property type="component" value="Chromosome"/>
</dbReference>
<gene>
    <name evidence="2" type="ORF">NMP03_00775</name>
</gene>
<accession>A0ABY5L7N7</accession>
<dbReference type="PROSITE" id="PS51318">
    <property type="entry name" value="TAT"/>
    <property type="match status" value="1"/>
</dbReference>
<reference evidence="2" key="1">
    <citation type="submission" date="2022-07" db="EMBL/GenBank/DDBJ databases">
        <title>Sphingomonas sp. nov., a novel bacterium isolated from the north slope of the Mount Everest.</title>
        <authorList>
            <person name="Cui X."/>
            <person name="Liu Y."/>
        </authorList>
    </citation>
    <scope>NUCLEOTIDE SEQUENCE</scope>
    <source>
        <strain evidence="2">S5-59</strain>
    </source>
</reference>
<dbReference type="Pfam" id="PF05960">
    <property type="entry name" value="DUF885"/>
    <property type="match status" value="1"/>
</dbReference>
<evidence type="ECO:0000313" key="3">
    <source>
        <dbReference type="Proteomes" id="UP001058533"/>
    </source>
</evidence>
<evidence type="ECO:0000313" key="2">
    <source>
        <dbReference type="EMBL" id="UUL82812.1"/>
    </source>
</evidence>
<proteinExistence type="predicted"/>
<name>A0ABY5L7N7_9SPHN</name>
<dbReference type="EMBL" id="CP101740">
    <property type="protein sequence ID" value="UUL82812.1"/>
    <property type="molecule type" value="Genomic_DNA"/>
</dbReference>
<feature type="chain" id="PRO_5046997693" evidence="1">
    <location>
        <begin position="26"/>
        <end position="601"/>
    </location>
</feature>
<keyword evidence="1" id="KW-0732">Signal</keyword>
<dbReference type="PANTHER" id="PTHR33361">
    <property type="entry name" value="GLR0591 PROTEIN"/>
    <property type="match status" value="1"/>
</dbReference>
<dbReference type="InterPro" id="IPR010281">
    <property type="entry name" value="DUF885"/>
</dbReference>
<dbReference type="PANTHER" id="PTHR33361:SF2">
    <property type="entry name" value="DUF885 DOMAIN-CONTAINING PROTEIN"/>
    <property type="match status" value="1"/>
</dbReference>
<dbReference type="RefSeq" id="WP_256506663.1">
    <property type="nucleotide sequence ID" value="NZ_CP101740.1"/>
</dbReference>
<sequence length="601" mass="65285">MDRRQFIGTTALAGTAAALPGFALAQGNAADQKLRAMLDAFFYARLEDNPEGATSLGLDTGPRAGLKAKLSDASRAQDQRQLARAKRERAELKTVDRAALSPAAQLDYEVVGYQLDRVVESERFAYGSNGGRYSPYVLSQLSGAYRDVPDFLSNTHRVASAADADAYVARVAAFGGVIDQETQRQRADAAKGVFAPDFILDTTLKQLGQARDKPAGQSGPVTDLAAKLKAANLPPERAAEVEKLMAERVYPALDRQRALVTELRGRATHDAGVWRLPDGEAYYAAAASAATTTELTGDEIHRLGLEQVAEISGRIDAILKGQGMGSGTVGERLVALNKRPDQLFPNTDPGREALLTQLRAQVKAMEARLPEQFAVVPKAPVEVRRVPEAIQAGAPGGYYQSASLDGTRPAIYFINLRDTFDRPKFGLATLSYHEGVPGHHLQVMSALESDDIPLIRRRGGYSGYSEGWALYTEQLADEMGMYEGDPLGQVGYLQSLLFRATRLVVDSGLHVKRWSREKATDYFLATTGIARGRGQGEIDRYTCWPGQACSYKIGHTVWTRLRDEAKAKAGAAWDPKAFHGVLTMGAMPLTVLERVARARMG</sequence>
<organism evidence="2 3">
    <name type="scientific">Sphingomonas qomolangmaensis</name>
    <dbReference type="NCBI Taxonomy" id="2918765"/>
    <lineage>
        <taxon>Bacteria</taxon>
        <taxon>Pseudomonadati</taxon>
        <taxon>Pseudomonadota</taxon>
        <taxon>Alphaproteobacteria</taxon>
        <taxon>Sphingomonadales</taxon>
        <taxon>Sphingomonadaceae</taxon>
        <taxon>Sphingomonas</taxon>
    </lineage>
</organism>
<feature type="signal peptide" evidence="1">
    <location>
        <begin position="1"/>
        <end position="25"/>
    </location>
</feature>
<keyword evidence="3" id="KW-1185">Reference proteome</keyword>
<protein>
    <submittedName>
        <fullName evidence="2">DUF885 family protein</fullName>
    </submittedName>
</protein>